<dbReference type="Proteomes" id="UP000283090">
    <property type="component" value="Unassembled WGS sequence"/>
</dbReference>
<gene>
    <name evidence="4" type="ORF">DFL_001238</name>
</gene>
<dbReference type="InterPro" id="IPR033421">
    <property type="entry name" value="Rit1_DUSP-like"/>
</dbReference>
<feature type="region of interest" description="Disordered" evidence="1">
    <location>
        <begin position="1"/>
        <end position="53"/>
    </location>
</feature>
<keyword evidence="5" id="KW-1185">Reference proteome</keyword>
<reference evidence="4 5" key="1">
    <citation type="submission" date="2019-01" db="EMBL/GenBank/DDBJ databases">
        <title>Intercellular communication is required for trap formation in the nematode-trapping fungus Duddingtonia flagrans.</title>
        <authorList>
            <person name="Youssar L."/>
            <person name="Wernet V."/>
            <person name="Hensel N."/>
            <person name="Hildebrandt H.-G."/>
            <person name="Fischer R."/>
        </authorList>
    </citation>
    <scope>NUCLEOTIDE SEQUENCE [LARGE SCALE GENOMIC DNA]</scope>
    <source>
        <strain evidence="4 5">CBS H-5679</strain>
    </source>
</reference>
<evidence type="ECO:0000259" key="3">
    <source>
        <dbReference type="Pfam" id="PF17184"/>
    </source>
</evidence>
<dbReference type="InterPro" id="IPR007306">
    <property type="entry name" value="Rit1"/>
</dbReference>
<dbReference type="PANTHER" id="PTHR31811:SF0">
    <property type="entry name" value="TRNA A64-2'-O-RIBOSYLPHOSPHATE TRANSFERASE"/>
    <property type="match status" value="1"/>
</dbReference>
<sequence>MSFFRRPTEDSSSEYESDDENTTNLKYSDEDSENDSLKDGSTSEEESDLKPTQGIAEEITDDLFHLSINSISNTIRKSTRLSISNRLHSINSDSLFVQSVASTLSLPIIANERCGSWYVPPPQKAGSCYFKSTDGHFGCWSFSLRRLNLGILELIGQSGGCIIVDSTRRGKSIPDALSKTVPIWCAVMNSVLFPGSPEGGAKVELPDNVVSASEKAQISKLIDGFANQLRKLQLDTQKLAAQLRKPTKPVWITRETDIADVEYIGEEFNPVYLLSASRYLREELQPRDSGALGQNFVYIQGAGDDHEGWARGLLPVTYWENRERLLKVPEAELPELIDEIIESGKNHINGTADDLTGLSILSKVHKKLAICDLVTYEALNKAQTPVAGAIVCYQSGVILEGGVEANESWCPEYRTYIPPNKVGSKQLRTKLGGIVEWAGKLLASDSSRPLIIVCQTGNNVSVGITLALICQLFDDHGRLTSTATTPNQQVDKGMIRQRFSWIISDRTQANPSRATLQAVNLFLMGWA</sequence>
<dbReference type="GO" id="GO:0043399">
    <property type="term" value="F:tRNA adenosine(64)-2'-O-ribosylphosphate transferase activity"/>
    <property type="evidence" value="ECO:0007669"/>
    <property type="project" value="InterPro"/>
</dbReference>
<dbReference type="Pfam" id="PF04179">
    <property type="entry name" value="Init_tRNA_PT"/>
    <property type="match status" value="1"/>
</dbReference>
<dbReference type="GO" id="GO:0005737">
    <property type="term" value="C:cytoplasm"/>
    <property type="evidence" value="ECO:0007669"/>
    <property type="project" value="TreeGrafter"/>
</dbReference>
<dbReference type="EMBL" id="SAEB01000001">
    <property type="protein sequence ID" value="RVD90263.1"/>
    <property type="molecule type" value="Genomic_DNA"/>
</dbReference>
<dbReference type="VEuPathDB" id="FungiDB:DFL_001238"/>
<proteinExistence type="predicted"/>
<protein>
    <recommendedName>
        <fullName evidence="6">Initiator tRNA phosphoribosyl transferase</fullName>
    </recommendedName>
</protein>
<feature type="domain" description="Rit1 N-terminal" evidence="3">
    <location>
        <begin position="78"/>
        <end position="341"/>
    </location>
</feature>
<evidence type="ECO:0008006" key="6">
    <source>
        <dbReference type="Google" id="ProtNLM"/>
    </source>
</evidence>
<name>A0A437AGJ5_ARTFL</name>
<dbReference type="GO" id="GO:0019988">
    <property type="term" value="P:charged-tRNA amino acid modification"/>
    <property type="evidence" value="ECO:0007669"/>
    <property type="project" value="InterPro"/>
</dbReference>
<feature type="compositionally biased region" description="Acidic residues" evidence="1">
    <location>
        <begin position="11"/>
        <end position="21"/>
    </location>
</feature>
<evidence type="ECO:0000313" key="5">
    <source>
        <dbReference type="Proteomes" id="UP000283090"/>
    </source>
</evidence>
<dbReference type="PIRSF" id="PIRSF007747">
    <property type="entry name" value="Ribosyl_Ptfrase"/>
    <property type="match status" value="1"/>
</dbReference>
<organism evidence="4 5">
    <name type="scientific">Arthrobotrys flagrans</name>
    <name type="common">Nematode-trapping fungus</name>
    <name type="synonym">Trichothecium flagrans</name>
    <dbReference type="NCBI Taxonomy" id="97331"/>
    <lineage>
        <taxon>Eukaryota</taxon>
        <taxon>Fungi</taxon>
        <taxon>Dikarya</taxon>
        <taxon>Ascomycota</taxon>
        <taxon>Pezizomycotina</taxon>
        <taxon>Orbiliomycetes</taxon>
        <taxon>Orbiliales</taxon>
        <taxon>Orbiliaceae</taxon>
        <taxon>Arthrobotrys</taxon>
    </lineage>
</organism>
<feature type="domain" description="Rit1 DUSP-like" evidence="2">
    <location>
        <begin position="415"/>
        <end position="523"/>
    </location>
</feature>
<evidence type="ECO:0000259" key="2">
    <source>
        <dbReference type="Pfam" id="PF04179"/>
    </source>
</evidence>
<dbReference type="Pfam" id="PF17184">
    <property type="entry name" value="Rit1_C"/>
    <property type="match status" value="1"/>
</dbReference>
<dbReference type="PANTHER" id="PTHR31811">
    <property type="entry name" value="TRNA A64-2'-O-RIBOSYLPHOSPHATE TRANSFERASE"/>
    <property type="match status" value="1"/>
</dbReference>
<comment type="caution">
    <text evidence="4">The sequence shown here is derived from an EMBL/GenBank/DDBJ whole genome shotgun (WGS) entry which is preliminary data.</text>
</comment>
<dbReference type="InterPro" id="IPR033449">
    <property type="entry name" value="Rit1_N"/>
</dbReference>
<accession>A0A437AGJ5</accession>
<dbReference type="AlphaFoldDB" id="A0A437AGJ5"/>
<dbReference type="OrthoDB" id="45256at2759"/>
<dbReference type="RefSeq" id="XP_067495807.1">
    <property type="nucleotide sequence ID" value="XM_067629825.1"/>
</dbReference>
<evidence type="ECO:0000313" key="4">
    <source>
        <dbReference type="EMBL" id="RVD90263.1"/>
    </source>
</evidence>
<dbReference type="STRING" id="97331.A0A437AGJ5"/>
<dbReference type="GeneID" id="93583549"/>
<evidence type="ECO:0000256" key="1">
    <source>
        <dbReference type="SAM" id="MobiDB-lite"/>
    </source>
</evidence>